<protein>
    <recommendedName>
        <fullName evidence="2">Antitoxin</fullName>
    </recommendedName>
</protein>
<dbReference type="SUPFAM" id="SSF143120">
    <property type="entry name" value="YefM-like"/>
    <property type="match status" value="1"/>
</dbReference>
<dbReference type="STRING" id="1777141.AWB80_05946"/>
<dbReference type="OrthoDB" id="7069202at2"/>
<proteinExistence type="inferred from homology"/>
<evidence type="ECO:0000256" key="1">
    <source>
        <dbReference type="ARBA" id="ARBA00009981"/>
    </source>
</evidence>
<dbReference type="Proteomes" id="UP000054911">
    <property type="component" value="Unassembled WGS sequence"/>
</dbReference>
<dbReference type="InterPro" id="IPR006442">
    <property type="entry name" value="Antitoxin_Phd/YefM"/>
</dbReference>
<gene>
    <name evidence="3" type="ORF">AWB80_05946</name>
</gene>
<dbReference type="AlphaFoldDB" id="A0A158CW26"/>
<dbReference type="Gene3D" id="3.40.1620.10">
    <property type="entry name" value="YefM-like domain"/>
    <property type="match status" value="1"/>
</dbReference>
<keyword evidence="4" id="KW-1185">Reference proteome</keyword>
<accession>A0A158CW26</accession>
<dbReference type="PANTHER" id="PTHR33713">
    <property type="entry name" value="ANTITOXIN YAFN-RELATED"/>
    <property type="match status" value="1"/>
</dbReference>
<sequence length="94" mass="10629">MHIADHVKPISYLKSEAAQIVKDLTESGEPLIITQNGEAKLVVQDVRTYEATQQTIALLKILAIGQKQIDRGEHVDGDEFFSELDELDRQQKLR</sequence>
<reference evidence="3" key="1">
    <citation type="submission" date="2016-01" db="EMBL/GenBank/DDBJ databases">
        <authorList>
            <person name="Peeters C."/>
        </authorList>
    </citation>
    <scope>NUCLEOTIDE SEQUENCE [LARGE SCALE GENOMIC DNA]</scope>
    <source>
        <strain evidence="3">LMG 29323</strain>
    </source>
</reference>
<comment type="caution">
    <text evidence="3">The sequence shown here is derived from an EMBL/GenBank/DDBJ whole genome shotgun (WGS) entry which is preliminary data.</text>
</comment>
<comment type="similarity">
    <text evidence="1 2">Belongs to the phD/YefM antitoxin family.</text>
</comment>
<dbReference type="Pfam" id="PF02604">
    <property type="entry name" value="PhdYeFM_antitox"/>
    <property type="match status" value="1"/>
</dbReference>
<organism evidence="3 4">
    <name type="scientific">Caballeronia pedi</name>
    <dbReference type="NCBI Taxonomy" id="1777141"/>
    <lineage>
        <taxon>Bacteria</taxon>
        <taxon>Pseudomonadati</taxon>
        <taxon>Pseudomonadota</taxon>
        <taxon>Betaproteobacteria</taxon>
        <taxon>Burkholderiales</taxon>
        <taxon>Burkholderiaceae</taxon>
        <taxon>Caballeronia</taxon>
    </lineage>
</organism>
<comment type="function">
    <text evidence="2">Antitoxin component of a type II toxin-antitoxin (TA) system.</text>
</comment>
<name>A0A158CW26_9BURK</name>
<dbReference type="InterPro" id="IPR036165">
    <property type="entry name" value="YefM-like_sf"/>
</dbReference>
<dbReference type="InterPro" id="IPR051405">
    <property type="entry name" value="phD/YefM_antitoxin"/>
</dbReference>
<evidence type="ECO:0000313" key="4">
    <source>
        <dbReference type="Proteomes" id="UP000054911"/>
    </source>
</evidence>
<dbReference type="RefSeq" id="WP_061178290.1">
    <property type="nucleotide sequence ID" value="NZ_FCOE02000027.1"/>
</dbReference>
<evidence type="ECO:0000313" key="3">
    <source>
        <dbReference type="EMBL" id="SAK86554.1"/>
    </source>
</evidence>
<dbReference type="EMBL" id="FCOE02000027">
    <property type="protein sequence ID" value="SAK86554.1"/>
    <property type="molecule type" value="Genomic_DNA"/>
</dbReference>
<evidence type="ECO:0000256" key="2">
    <source>
        <dbReference type="RuleBase" id="RU362080"/>
    </source>
</evidence>
<dbReference type="NCBIfam" id="TIGR01552">
    <property type="entry name" value="phd_fam"/>
    <property type="match status" value="1"/>
</dbReference>
<dbReference type="PANTHER" id="PTHR33713:SF11">
    <property type="entry name" value="PREVENT-HOST-DEATH FAMILY PROTEIN"/>
    <property type="match status" value="1"/>
</dbReference>